<evidence type="ECO:0000259" key="2">
    <source>
        <dbReference type="Pfam" id="PF00685"/>
    </source>
</evidence>
<evidence type="ECO:0000256" key="1">
    <source>
        <dbReference type="ARBA" id="ARBA00010236"/>
    </source>
</evidence>
<dbReference type="SUPFAM" id="SSF52540">
    <property type="entry name" value="P-loop containing nucleoside triphosphate hydrolases"/>
    <property type="match status" value="1"/>
</dbReference>
<feature type="domain" description="Sulfotransferase" evidence="2">
    <location>
        <begin position="135"/>
        <end position="330"/>
    </location>
</feature>
<dbReference type="EnsemblMetazoa" id="Aqu2.1.23809_001">
    <property type="protein sequence ID" value="Aqu2.1.23809_001"/>
    <property type="gene ID" value="Aqu2.1.23809"/>
</dbReference>
<dbReference type="InterPro" id="IPR000863">
    <property type="entry name" value="Sulfotransferase_dom"/>
</dbReference>
<dbReference type="GO" id="GO:0008146">
    <property type="term" value="F:sulfotransferase activity"/>
    <property type="evidence" value="ECO:0007669"/>
    <property type="project" value="InterPro"/>
</dbReference>
<dbReference type="InterPro" id="IPR027417">
    <property type="entry name" value="P-loop_NTPase"/>
</dbReference>
<dbReference type="Gene3D" id="3.40.50.300">
    <property type="entry name" value="P-loop containing nucleotide triphosphate hydrolases"/>
    <property type="match status" value="1"/>
</dbReference>
<dbReference type="PANTHER" id="PTHR45964:SF5">
    <property type="entry name" value="WSCD FAMILY MEMBER CG9164"/>
    <property type="match status" value="1"/>
</dbReference>
<organism evidence="3">
    <name type="scientific">Amphimedon queenslandica</name>
    <name type="common">Sponge</name>
    <dbReference type="NCBI Taxonomy" id="400682"/>
    <lineage>
        <taxon>Eukaryota</taxon>
        <taxon>Metazoa</taxon>
        <taxon>Porifera</taxon>
        <taxon>Demospongiae</taxon>
        <taxon>Heteroscleromorpha</taxon>
        <taxon>Haplosclerida</taxon>
        <taxon>Niphatidae</taxon>
        <taxon>Amphimedon</taxon>
    </lineage>
</organism>
<evidence type="ECO:0000313" key="3">
    <source>
        <dbReference type="EnsemblMetazoa" id="Aqu2.1.23809_001"/>
    </source>
</evidence>
<dbReference type="InParanoid" id="A0A1X7U8I9"/>
<name>A0A1X7U8I9_AMPQE</name>
<reference evidence="3" key="1">
    <citation type="submission" date="2017-05" db="UniProtKB">
        <authorList>
            <consortium name="EnsemblMetazoa"/>
        </authorList>
    </citation>
    <scope>IDENTIFICATION</scope>
</reference>
<dbReference type="PANTHER" id="PTHR45964">
    <property type="entry name" value="WSCD FAMILY MEMBER CG9164"/>
    <property type="match status" value="1"/>
</dbReference>
<protein>
    <recommendedName>
        <fullName evidence="2">Sulfotransferase domain-containing protein</fullName>
    </recommendedName>
</protein>
<dbReference type="OrthoDB" id="5985073at2759"/>
<dbReference type="STRING" id="400682.A0A1X7U8I9"/>
<dbReference type="Pfam" id="PF00685">
    <property type="entry name" value="Sulfotransfer_1"/>
    <property type="match status" value="1"/>
</dbReference>
<proteinExistence type="inferred from homology"/>
<sequence>MVLKRGMALLRRTRRKGIVLLAIICISSSTLLRIFIQGERMYNQYYQESSQVIRSGPAAQDLDLQLLPKTLPTNNSRTESLYSSLYPCNSKHCLDRLSTEDFALYNKCTNSAAKRGPVLSFGCHFINGSRRSPVALVSFPGSGNTWVRGLLELATSICTGSIYCDRELRAKDFTGEGLYSGSALVVKTHRYNIYFGSRVRRQKPLFSSAVFLVRDPFDALVSERNREVSKMKNVSVFYQVNGSSSHIGVVEEDSFGENKEWDRFVNIKINWWSKLIQYWVVNSSVPVLVVKFEDLKQDPVQEVKRILDFINYHQLTVEELSLKMKDGFNAFHRNKTVPDDINRLYTKQQIHIVNEHIKKAEAAIKRSKTGQNISIVSYLQKL</sequence>
<dbReference type="InterPro" id="IPR051589">
    <property type="entry name" value="Sialate-O-sulfotransferase"/>
</dbReference>
<comment type="similarity">
    <text evidence="1">Belongs to the WSCD family.</text>
</comment>
<accession>A0A1X7U8I9</accession>
<dbReference type="AlphaFoldDB" id="A0A1X7U8I9"/>